<evidence type="ECO:0000313" key="1">
    <source>
        <dbReference type="EMBL" id="QNA44572.1"/>
    </source>
</evidence>
<name>A0A7G5XGG9_9BACT</name>
<accession>A0A7G5XGG9</accession>
<organism evidence="1 2">
    <name type="scientific">Lacibacter sediminis</name>
    <dbReference type="NCBI Taxonomy" id="2760713"/>
    <lineage>
        <taxon>Bacteria</taxon>
        <taxon>Pseudomonadati</taxon>
        <taxon>Bacteroidota</taxon>
        <taxon>Chitinophagia</taxon>
        <taxon>Chitinophagales</taxon>
        <taxon>Chitinophagaceae</taxon>
        <taxon>Lacibacter</taxon>
    </lineage>
</organism>
<dbReference type="KEGG" id="lacs:H4075_21355"/>
<dbReference type="AlphaFoldDB" id="A0A7G5XGG9"/>
<keyword evidence="2" id="KW-1185">Reference proteome</keyword>
<evidence type="ECO:0000313" key="2">
    <source>
        <dbReference type="Proteomes" id="UP000515344"/>
    </source>
</evidence>
<dbReference type="RefSeq" id="WP_182802887.1">
    <property type="nucleotide sequence ID" value="NZ_CP060007.1"/>
</dbReference>
<dbReference type="Proteomes" id="UP000515344">
    <property type="component" value="Chromosome"/>
</dbReference>
<sequence length="125" mass="14002">MRNKVQVSFCLKKDFLLLMFVIGCQLPATIRAQGQSAENSNTKVIIKSAELKVKQQGSNWQFAFPRIQFRSALKVTNSNGAVVKAVMVDEGLEAINVSLNNLPKGIYQCVLENRTQRFAARVMVR</sequence>
<protein>
    <recommendedName>
        <fullName evidence="3">T9SS type A sorting domain-containing protein</fullName>
    </recommendedName>
</protein>
<gene>
    <name evidence="1" type="ORF">H4075_21355</name>
</gene>
<evidence type="ECO:0008006" key="3">
    <source>
        <dbReference type="Google" id="ProtNLM"/>
    </source>
</evidence>
<reference evidence="2" key="1">
    <citation type="submission" date="2020-08" db="EMBL/GenBank/DDBJ databases">
        <title>Lacibacter sp. S13-6-6 genome sequencing.</title>
        <authorList>
            <person name="Jin L."/>
        </authorList>
    </citation>
    <scope>NUCLEOTIDE SEQUENCE [LARGE SCALE GENOMIC DNA]</scope>
    <source>
        <strain evidence="2">S13-6-6</strain>
    </source>
</reference>
<dbReference type="EMBL" id="CP060007">
    <property type="protein sequence ID" value="QNA44572.1"/>
    <property type="molecule type" value="Genomic_DNA"/>
</dbReference>
<proteinExistence type="predicted"/>